<reference evidence="1 2" key="1">
    <citation type="submission" date="2008-10" db="EMBL/GenBank/DDBJ databases">
        <title>Genome sequence of Clostridium botulinum A2 Kyoto.</title>
        <authorList>
            <person name="Shrivastava S."/>
            <person name="Brinkac L.M."/>
            <person name="Brown J.L."/>
            <person name="Bruce D."/>
            <person name="Detter C.C."/>
            <person name="Johnson E.A."/>
            <person name="Munk C.A."/>
            <person name="Smith L.A."/>
            <person name="Smith T.J."/>
            <person name="Sutton G."/>
            <person name="Brettin T.S."/>
        </authorList>
    </citation>
    <scope>NUCLEOTIDE SEQUENCE [LARGE SCALE GENOMIC DNA]</scope>
    <source>
        <strain evidence="2">Kyoto / Type A2</strain>
    </source>
</reference>
<dbReference type="HOGENOM" id="CLU_3041860_0_0_9"/>
<sequence>MKLDSQRIGSQNVSPACWCTSCTGCSHGCISDACSNACRGCHTGCQGGKVEVHL</sequence>
<evidence type="ECO:0000313" key="1">
    <source>
        <dbReference type="EMBL" id="ACO84904.1"/>
    </source>
</evidence>
<dbReference type="GO" id="GO:0005882">
    <property type="term" value="C:intermediate filament"/>
    <property type="evidence" value="ECO:0007669"/>
    <property type="project" value="UniProtKB-KW"/>
</dbReference>
<dbReference type="Proteomes" id="UP000001374">
    <property type="component" value="Chromosome"/>
</dbReference>
<keyword evidence="1" id="KW-0416">Keratin</keyword>
<dbReference type="KEGG" id="cby:CLM_3775"/>
<dbReference type="AlphaFoldDB" id="C1FLZ7"/>
<name>C1FLZ7_CLOBJ</name>
<dbReference type="RefSeq" id="WP_003357392.1">
    <property type="nucleotide sequence ID" value="NC_012563.1"/>
</dbReference>
<gene>
    <name evidence="1" type="ordered locus">CLM_3775</name>
</gene>
<accession>C1FLZ7</accession>
<proteinExistence type="predicted"/>
<organism evidence="1 2">
    <name type="scientific">Clostridium botulinum (strain Kyoto / Type A2)</name>
    <dbReference type="NCBI Taxonomy" id="536232"/>
    <lineage>
        <taxon>Bacteria</taxon>
        <taxon>Bacillati</taxon>
        <taxon>Bacillota</taxon>
        <taxon>Clostridia</taxon>
        <taxon>Eubacteriales</taxon>
        <taxon>Clostridiaceae</taxon>
        <taxon>Clostridium</taxon>
    </lineage>
</organism>
<dbReference type="EMBL" id="CP001581">
    <property type="protein sequence ID" value="ACO84904.1"/>
    <property type="molecule type" value="Genomic_DNA"/>
</dbReference>
<evidence type="ECO:0000313" key="2">
    <source>
        <dbReference type="Proteomes" id="UP000001374"/>
    </source>
</evidence>
<protein>
    <submittedName>
        <fullName evidence="1">Keratin associated protein 5-5</fullName>
    </submittedName>
</protein>